<gene>
    <name evidence="4" type="primary">ssb</name>
    <name evidence="4" type="ORF">HF992_02380</name>
</gene>
<dbReference type="InterPro" id="IPR011344">
    <property type="entry name" value="ssDNA-bd"/>
</dbReference>
<dbReference type="RefSeq" id="WP_168548464.1">
    <property type="nucleotide sequence ID" value="NZ_JAAXPR010000003.1"/>
</dbReference>
<organism evidence="4 5">
    <name type="scientific">Streptococcus ovuberis</name>
    <dbReference type="NCBI Taxonomy" id="1936207"/>
    <lineage>
        <taxon>Bacteria</taxon>
        <taxon>Bacillati</taxon>
        <taxon>Bacillota</taxon>
        <taxon>Bacilli</taxon>
        <taxon>Lactobacillales</taxon>
        <taxon>Streptococcaceae</taxon>
        <taxon>Streptococcus</taxon>
    </lineage>
</organism>
<keyword evidence="1 2" id="KW-0238">DNA-binding</keyword>
<protein>
    <recommendedName>
        <fullName evidence="2 3">Single-stranded DNA-binding protein</fullName>
        <shortName evidence="2">SSB</shortName>
    </recommendedName>
</protein>
<sequence length="143" mass="16407">MNTTNLIGRLTKKAELYQTPNQKTYARFTIAVNRKKKSGGSNQEADFISCVIWGKSAENLVAWTNKGSLISVEGEIRTRTYEKDGHRQYVTEVWANYFQTLEKKVPSQEQVVHQEQTGFFKGQSTQLQDDYLPDMPFNFSGDE</sequence>
<proteinExistence type="inferred from homology"/>
<dbReference type="PANTHER" id="PTHR10302:SF27">
    <property type="entry name" value="SINGLE-STRANDED DNA-BINDING PROTEIN"/>
    <property type="match status" value="1"/>
</dbReference>
<dbReference type="EMBL" id="JAAXPR010000003">
    <property type="protein sequence ID" value="NKZ19707.1"/>
    <property type="molecule type" value="Genomic_DNA"/>
</dbReference>
<evidence type="ECO:0000256" key="2">
    <source>
        <dbReference type="HAMAP-Rule" id="MF_00984"/>
    </source>
</evidence>
<evidence type="ECO:0000256" key="3">
    <source>
        <dbReference type="RuleBase" id="RU000524"/>
    </source>
</evidence>
<comment type="caution">
    <text evidence="4">The sequence shown here is derived from an EMBL/GenBank/DDBJ whole genome shotgun (WGS) entry which is preliminary data.</text>
</comment>
<evidence type="ECO:0000313" key="5">
    <source>
        <dbReference type="Proteomes" id="UP000522720"/>
    </source>
</evidence>
<dbReference type="AlphaFoldDB" id="A0A7X6MWJ9"/>
<dbReference type="GO" id="GO:0006260">
    <property type="term" value="P:DNA replication"/>
    <property type="evidence" value="ECO:0007669"/>
    <property type="project" value="InterPro"/>
</dbReference>
<dbReference type="NCBIfam" id="TIGR00621">
    <property type="entry name" value="ssb"/>
    <property type="match status" value="1"/>
</dbReference>
<dbReference type="Proteomes" id="UP000522720">
    <property type="component" value="Unassembled WGS sequence"/>
</dbReference>
<dbReference type="Gene3D" id="2.40.50.140">
    <property type="entry name" value="Nucleic acid-binding proteins"/>
    <property type="match status" value="1"/>
</dbReference>
<dbReference type="Pfam" id="PF00436">
    <property type="entry name" value="SSB"/>
    <property type="match status" value="1"/>
</dbReference>
<dbReference type="SUPFAM" id="SSF50249">
    <property type="entry name" value="Nucleic acid-binding proteins"/>
    <property type="match status" value="1"/>
</dbReference>
<accession>A0A7X6MWJ9</accession>
<dbReference type="PANTHER" id="PTHR10302">
    <property type="entry name" value="SINGLE-STRANDED DNA-BINDING PROTEIN"/>
    <property type="match status" value="1"/>
</dbReference>
<dbReference type="GO" id="GO:0003697">
    <property type="term" value="F:single-stranded DNA binding"/>
    <property type="evidence" value="ECO:0007669"/>
    <property type="project" value="UniProtKB-UniRule"/>
</dbReference>
<dbReference type="InterPro" id="IPR000424">
    <property type="entry name" value="Primosome_PriB/ssb"/>
</dbReference>
<dbReference type="GO" id="GO:0009295">
    <property type="term" value="C:nucleoid"/>
    <property type="evidence" value="ECO:0007669"/>
    <property type="project" value="TreeGrafter"/>
</dbReference>
<comment type="caution">
    <text evidence="2">Lacks conserved residue(s) required for the propagation of feature annotation.</text>
</comment>
<name>A0A7X6MWJ9_9STRE</name>
<dbReference type="HAMAP" id="MF_00984">
    <property type="entry name" value="SSB"/>
    <property type="match status" value="1"/>
</dbReference>
<comment type="subunit">
    <text evidence="2">Homotetramer.</text>
</comment>
<evidence type="ECO:0000256" key="1">
    <source>
        <dbReference type="ARBA" id="ARBA00023125"/>
    </source>
</evidence>
<evidence type="ECO:0000313" key="4">
    <source>
        <dbReference type="EMBL" id="NKZ19707.1"/>
    </source>
</evidence>
<dbReference type="CDD" id="cd04496">
    <property type="entry name" value="SSB_OBF"/>
    <property type="match status" value="1"/>
</dbReference>
<keyword evidence="5" id="KW-1185">Reference proteome</keyword>
<reference evidence="4 5" key="1">
    <citation type="submission" date="2020-04" db="EMBL/GenBank/DDBJ databases">
        <title>MicrobeNet Type strains.</title>
        <authorList>
            <person name="Nicholson A.C."/>
        </authorList>
    </citation>
    <scope>NUCLEOTIDE SEQUENCE [LARGE SCALE GENOMIC DNA]</scope>
    <source>
        <strain evidence="4 5">CCUG 69612</strain>
    </source>
</reference>
<dbReference type="InterPro" id="IPR012340">
    <property type="entry name" value="NA-bd_OB-fold"/>
</dbReference>
<dbReference type="PROSITE" id="PS50935">
    <property type="entry name" value="SSB"/>
    <property type="match status" value="1"/>
</dbReference>